<dbReference type="PANTHER" id="PTHR11742">
    <property type="entry name" value="MANNOSYL-OLIGOSACCHARIDE ALPHA-1,2-MANNOSIDASE-RELATED"/>
    <property type="match status" value="1"/>
</dbReference>
<dbReference type="SUPFAM" id="SSF48225">
    <property type="entry name" value="Seven-hairpin glycosidases"/>
    <property type="match status" value="1"/>
</dbReference>
<dbReference type="Pfam" id="PF01532">
    <property type="entry name" value="Glyco_hydro_47"/>
    <property type="match status" value="1"/>
</dbReference>
<dbReference type="InterPro" id="IPR036026">
    <property type="entry name" value="Seven-hairpin_glycosidases"/>
</dbReference>
<feature type="compositionally biased region" description="Basic and acidic residues" evidence="7">
    <location>
        <begin position="270"/>
        <end position="281"/>
    </location>
</feature>
<comment type="similarity">
    <text evidence="3 6">Belongs to the glycosyl hydrolase 47 family.</text>
</comment>
<sequence>MGLDEQFQKAKEVVGGLLSAYDLSGDKVFLEKARDIADRLLPAWDTPSGIPYNMINLAAGNPHNPSWTGFYLKTTSLNLKPVLSIVSRDRSISLSSDSLSNQRFTLQVEKVITELLKNFPADGLLPIFLNPHSGSSSYSTITFGTNCVHLSSPKELLEGLQAIEQIIGEIIRKLQATIPSLSMINENIHHGKMFEHEAYVSFQHLKSVMNAKTIREQRSATREQRSATKEWRSERTTREQRREGEEHDDAEARGRPGSRGARVRNTTTQRRLDDREQRREGQSTYRGLCFGDEPEEEYSDEEKLIYEKEEDEVLFLYGDGEVDLIFFEEDSDNFDEEPKFNGVGCEFVEDKLVFGDDNIVIEVISHSKSPGILEKVVGDAIVEKCEDNYPVEGVMETKLKFAMVKHFCSLTNITKGKLVEEVLQNP</sequence>
<dbReference type="PRINTS" id="PR00747">
    <property type="entry name" value="GLYHDRLASE47"/>
</dbReference>
<dbReference type="EMBL" id="JBBNAG010000012">
    <property type="protein sequence ID" value="KAK9089027.1"/>
    <property type="molecule type" value="Genomic_DNA"/>
</dbReference>
<dbReference type="Gene3D" id="1.50.10.10">
    <property type="match status" value="1"/>
</dbReference>
<keyword evidence="5" id="KW-1015">Disulfide bond</keyword>
<dbReference type="Proteomes" id="UP001419268">
    <property type="component" value="Unassembled WGS sequence"/>
</dbReference>
<name>A0AAP0EDX4_9MAGN</name>
<evidence type="ECO:0000313" key="9">
    <source>
        <dbReference type="Proteomes" id="UP001419268"/>
    </source>
</evidence>
<proteinExistence type="inferred from homology"/>
<comment type="cofactor">
    <cofactor evidence="1">
        <name>Ca(2+)</name>
        <dbReference type="ChEBI" id="CHEBI:29108"/>
    </cofactor>
</comment>
<evidence type="ECO:0000256" key="6">
    <source>
        <dbReference type="RuleBase" id="RU361193"/>
    </source>
</evidence>
<evidence type="ECO:0000313" key="8">
    <source>
        <dbReference type="EMBL" id="KAK9089027.1"/>
    </source>
</evidence>
<keyword evidence="6" id="KW-0326">Glycosidase</keyword>
<evidence type="ECO:0000256" key="3">
    <source>
        <dbReference type="ARBA" id="ARBA00007658"/>
    </source>
</evidence>
<comment type="pathway">
    <text evidence="2">Protein modification; protein glycosylation.</text>
</comment>
<comment type="caution">
    <text evidence="8">The sequence shown here is derived from an EMBL/GenBank/DDBJ whole genome shotgun (WGS) entry which is preliminary data.</text>
</comment>
<evidence type="ECO:0000256" key="7">
    <source>
        <dbReference type="SAM" id="MobiDB-lite"/>
    </source>
</evidence>
<dbReference type="EC" id="3.2.1.-" evidence="6"/>
<dbReference type="InterPro" id="IPR050749">
    <property type="entry name" value="Glycosyl_Hydrolase_47"/>
</dbReference>
<dbReference type="InterPro" id="IPR012341">
    <property type="entry name" value="6hp_glycosidase-like_sf"/>
</dbReference>
<dbReference type="GO" id="GO:0005975">
    <property type="term" value="P:carbohydrate metabolic process"/>
    <property type="evidence" value="ECO:0007669"/>
    <property type="project" value="InterPro"/>
</dbReference>
<evidence type="ECO:0000256" key="4">
    <source>
        <dbReference type="ARBA" id="ARBA00022801"/>
    </source>
</evidence>
<gene>
    <name evidence="8" type="ORF">Scep_028109</name>
</gene>
<keyword evidence="4 6" id="KW-0378">Hydrolase</keyword>
<dbReference type="InterPro" id="IPR001382">
    <property type="entry name" value="Glyco_hydro_47"/>
</dbReference>
<dbReference type="GO" id="GO:0005783">
    <property type="term" value="C:endoplasmic reticulum"/>
    <property type="evidence" value="ECO:0007669"/>
    <property type="project" value="TreeGrafter"/>
</dbReference>
<keyword evidence="9" id="KW-1185">Reference proteome</keyword>
<evidence type="ECO:0000256" key="2">
    <source>
        <dbReference type="ARBA" id="ARBA00004922"/>
    </source>
</evidence>
<organism evidence="8 9">
    <name type="scientific">Stephania cephalantha</name>
    <dbReference type="NCBI Taxonomy" id="152367"/>
    <lineage>
        <taxon>Eukaryota</taxon>
        <taxon>Viridiplantae</taxon>
        <taxon>Streptophyta</taxon>
        <taxon>Embryophyta</taxon>
        <taxon>Tracheophyta</taxon>
        <taxon>Spermatophyta</taxon>
        <taxon>Magnoliopsida</taxon>
        <taxon>Ranunculales</taxon>
        <taxon>Menispermaceae</taxon>
        <taxon>Menispermoideae</taxon>
        <taxon>Cissampelideae</taxon>
        <taxon>Stephania</taxon>
    </lineage>
</organism>
<dbReference type="GO" id="GO:0004571">
    <property type="term" value="F:mannosyl-oligosaccharide 1,2-alpha-mannosidase activity"/>
    <property type="evidence" value="ECO:0007669"/>
    <property type="project" value="InterPro"/>
</dbReference>
<evidence type="ECO:0000256" key="5">
    <source>
        <dbReference type="ARBA" id="ARBA00023157"/>
    </source>
</evidence>
<dbReference type="GO" id="GO:0000139">
    <property type="term" value="C:Golgi membrane"/>
    <property type="evidence" value="ECO:0007669"/>
    <property type="project" value="TreeGrafter"/>
</dbReference>
<accession>A0AAP0EDX4</accession>
<dbReference type="AlphaFoldDB" id="A0AAP0EDX4"/>
<feature type="region of interest" description="Disordered" evidence="7">
    <location>
        <begin position="214"/>
        <end position="295"/>
    </location>
</feature>
<evidence type="ECO:0000256" key="1">
    <source>
        <dbReference type="ARBA" id="ARBA00001913"/>
    </source>
</evidence>
<feature type="compositionally biased region" description="Basic and acidic residues" evidence="7">
    <location>
        <begin position="214"/>
        <end position="254"/>
    </location>
</feature>
<protein>
    <recommendedName>
        <fullName evidence="6">alpha-1,2-Mannosidase</fullName>
        <ecNumber evidence="6">3.2.1.-</ecNumber>
    </recommendedName>
</protein>
<dbReference type="PANTHER" id="PTHR11742:SF6">
    <property type="entry name" value="MANNOSYL-OLIGOSACCHARIDE ALPHA-1,2-MANNOSIDASE IA-RELATED"/>
    <property type="match status" value="1"/>
</dbReference>
<dbReference type="GO" id="GO:0005509">
    <property type="term" value="F:calcium ion binding"/>
    <property type="evidence" value="ECO:0007669"/>
    <property type="project" value="InterPro"/>
</dbReference>
<reference evidence="8 9" key="1">
    <citation type="submission" date="2024-01" db="EMBL/GenBank/DDBJ databases">
        <title>Genome assemblies of Stephania.</title>
        <authorList>
            <person name="Yang L."/>
        </authorList>
    </citation>
    <scope>NUCLEOTIDE SEQUENCE [LARGE SCALE GENOMIC DNA]</scope>
    <source>
        <strain evidence="8">JXDWG</strain>
        <tissue evidence="8">Leaf</tissue>
    </source>
</reference>